<accession>A0AAV7XSU1</accession>
<keyword evidence="5 11" id="KW-0862">Zinc</keyword>
<dbReference type="PANTHER" id="PTHR24384:SF189">
    <property type="entry name" value="C2H2-TYPE DOMAIN-CONTAINING PROTEIN-RELATED"/>
    <property type="match status" value="1"/>
</dbReference>
<evidence type="ECO:0000256" key="4">
    <source>
        <dbReference type="ARBA" id="ARBA00022771"/>
    </source>
</evidence>
<proteinExistence type="predicted"/>
<keyword evidence="8" id="KW-0804">Transcription</keyword>
<dbReference type="PROSITE" id="PS51915">
    <property type="entry name" value="ZAD"/>
    <property type="match status" value="1"/>
</dbReference>
<evidence type="ECO:0000256" key="12">
    <source>
        <dbReference type="SAM" id="MobiDB-lite"/>
    </source>
</evidence>
<evidence type="ECO:0000313" key="15">
    <source>
        <dbReference type="EMBL" id="KAJ1527781.1"/>
    </source>
</evidence>
<keyword evidence="16" id="KW-1185">Reference proteome</keyword>
<feature type="compositionally biased region" description="Acidic residues" evidence="12">
    <location>
        <begin position="343"/>
        <end position="358"/>
    </location>
</feature>
<dbReference type="PANTHER" id="PTHR24384">
    <property type="entry name" value="FINGER PUTATIVE TRANSCRIPTION FACTOR FAMILY-RELATED"/>
    <property type="match status" value="1"/>
</dbReference>
<feature type="compositionally biased region" description="Acidic residues" evidence="12">
    <location>
        <begin position="222"/>
        <end position="232"/>
    </location>
</feature>
<comment type="caution">
    <text evidence="15">The sequence shown here is derived from an EMBL/GenBank/DDBJ whole genome shotgun (WGS) entry which is preliminary data.</text>
</comment>
<feature type="compositionally biased region" description="Basic and acidic residues" evidence="12">
    <location>
        <begin position="314"/>
        <end position="326"/>
    </location>
</feature>
<dbReference type="InterPro" id="IPR050752">
    <property type="entry name" value="C2H2-ZF_domain"/>
</dbReference>
<keyword evidence="6" id="KW-0805">Transcription regulation</keyword>
<dbReference type="SMART" id="SM00868">
    <property type="entry name" value="zf-AD"/>
    <property type="match status" value="1"/>
</dbReference>
<dbReference type="SUPFAM" id="SSF57716">
    <property type="entry name" value="Glucocorticoid receptor-like (DNA-binding domain)"/>
    <property type="match status" value="1"/>
</dbReference>
<name>A0AAV7XSU1_9NEOP</name>
<dbReference type="GO" id="GO:0008270">
    <property type="term" value="F:zinc ion binding"/>
    <property type="evidence" value="ECO:0007669"/>
    <property type="project" value="UniProtKB-UniRule"/>
</dbReference>
<reference evidence="15" key="1">
    <citation type="submission" date="2022-12" db="EMBL/GenBank/DDBJ databases">
        <title>Chromosome-level genome assembly of the bean flower thrips Megalurothrips usitatus.</title>
        <authorList>
            <person name="Ma L."/>
            <person name="Liu Q."/>
            <person name="Li H."/>
            <person name="Cai W."/>
        </authorList>
    </citation>
    <scope>NUCLEOTIDE SEQUENCE</scope>
    <source>
        <strain evidence="15">Cailab_2022a</strain>
    </source>
</reference>
<feature type="compositionally biased region" description="Basic and acidic residues" evidence="12">
    <location>
        <begin position="380"/>
        <end position="392"/>
    </location>
</feature>
<dbReference type="SMART" id="SM00355">
    <property type="entry name" value="ZnF_C2H2"/>
    <property type="match status" value="4"/>
</dbReference>
<sequence length="539" mass="60503">MASPSRLCRLCSGRSDGVRIFTDSYADVALDEKIYFTVDIKVHKTDVKQTLCTICRDKVLELFEFKRMCKNTESLEKSKKEFPIPNVKIKLEPGEPAPETLPVIGSPVFPGTVTPSLAPTFTPSSFSTLPNGAAAMMTIMIDQAGNYVHMPMVPVGPAVPLPMLKTLKLNKENENDNKKKSDVTSEIDLKKVKLEKKEENDETHNDNLGASESLKDDKTDNVPDDEKEETVDEIISQISTDKEDEIEMSDTRGPKVLRKTRANSGSGESSTEHTPIRSTPGRARRGRKRRGSFLPQHSGKRRRGGRIGESTRTPVDDNKQGSERRLTRSSAGMQPRRKIVDSDSGDGDFDPDDPDDPEFSLKKKQQTSSSSSSSSSAGSDDEKKKAESKKEQLLQHLRTARAEKEEATKKSCPHCQITYKHWVSYDSHVESCKRNKLEDDKKPIKCIICLEMFTGSKALREHMFVHHTKRGAPYECKVCQETFTDKGGLICHNALKHRSNAKETVLTPERRRLHCEPCNLSFQNSGDYICHQVLDHKKK</sequence>
<dbReference type="Proteomes" id="UP001075354">
    <property type="component" value="Chromosome 5"/>
</dbReference>
<dbReference type="SUPFAM" id="SSF57667">
    <property type="entry name" value="beta-beta-alpha zinc fingers"/>
    <property type="match status" value="1"/>
</dbReference>
<keyword evidence="7" id="KW-0238">DNA-binding</keyword>
<evidence type="ECO:0000256" key="6">
    <source>
        <dbReference type="ARBA" id="ARBA00023015"/>
    </source>
</evidence>
<dbReference type="Pfam" id="PF07776">
    <property type="entry name" value="zf-AD"/>
    <property type="match status" value="1"/>
</dbReference>
<feature type="domain" description="C2H2-type" evidence="13">
    <location>
        <begin position="444"/>
        <end position="471"/>
    </location>
</feature>
<evidence type="ECO:0000313" key="16">
    <source>
        <dbReference type="Proteomes" id="UP001075354"/>
    </source>
</evidence>
<dbReference type="GO" id="GO:0000978">
    <property type="term" value="F:RNA polymerase II cis-regulatory region sequence-specific DNA binding"/>
    <property type="evidence" value="ECO:0007669"/>
    <property type="project" value="TreeGrafter"/>
</dbReference>
<evidence type="ECO:0000259" key="14">
    <source>
        <dbReference type="PROSITE" id="PS51915"/>
    </source>
</evidence>
<evidence type="ECO:0000256" key="7">
    <source>
        <dbReference type="ARBA" id="ARBA00023125"/>
    </source>
</evidence>
<evidence type="ECO:0000256" key="10">
    <source>
        <dbReference type="PROSITE-ProRule" id="PRU00042"/>
    </source>
</evidence>
<dbReference type="GO" id="GO:0005634">
    <property type="term" value="C:nucleus"/>
    <property type="evidence" value="ECO:0007669"/>
    <property type="project" value="UniProtKB-SubCell"/>
</dbReference>
<evidence type="ECO:0000259" key="13">
    <source>
        <dbReference type="PROSITE" id="PS50157"/>
    </source>
</evidence>
<keyword evidence="3" id="KW-0677">Repeat</keyword>
<feature type="compositionally biased region" description="Basic and acidic residues" evidence="12">
    <location>
        <begin position="195"/>
        <end position="205"/>
    </location>
</feature>
<dbReference type="AlphaFoldDB" id="A0AAV7XSU1"/>
<feature type="binding site" evidence="11">
    <location>
        <position position="11"/>
    </location>
    <ligand>
        <name>Zn(2+)</name>
        <dbReference type="ChEBI" id="CHEBI:29105"/>
    </ligand>
</feature>
<dbReference type="EMBL" id="JAPTSV010000005">
    <property type="protein sequence ID" value="KAJ1527781.1"/>
    <property type="molecule type" value="Genomic_DNA"/>
</dbReference>
<feature type="compositionally biased region" description="Basic residues" evidence="12">
    <location>
        <begin position="282"/>
        <end position="291"/>
    </location>
</feature>
<organism evidence="15 16">
    <name type="scientific">Megalurothrips usitatus</name>
    <name type="common">bean blossom thrips</name>
    <dbReference type="NCBI Taxonomy" id="439358"/>
    <lineage>
        <taxon>Eukaryota</taxon>
        <taxon>Metazoa</taxon>
        <taxon>Ecdysozoa</taxon>
        <taxon>Arthropoda</taxon>
        <taxon>Hexapoda</taxon>
        <taxon>Insecta</taxon>
        <taxon>Pterygota</taxon>
        <taxon>Neoptera</taxon>
        <taxon>Paraneoptera</taxon>
        <taxon>Thysanoptera</taxon>
        <taxon>Terebrantia</taxon>
        <taxon>Thripoidea</taxon>
        <taxon>Thripidae</taxon>
        <taxon>Megalurothrips</taxon>
    </lineage>
</organism>
<gene>
    <name evidence="15" type="ORF">ONE63_007734</name>
</gene>
<protein>
    <submittedName>
        <fullName evidence="15">Uncharacterized protein</fullName>
    </submittedName>
</protein>
<dbReference type="InterPro" id="IPR036236">
    <property type="entry name" value="Znf_C2H2_sf"/>
</dbReference>
<dbReference type="Pfam" id="PF12874">
    <property type="entry name" value="zf-met"/>
    <property type="match status" value="2"/>
</dbReference>
<dbReference type="GO" id="GO:0000981">
    <property type="term" value="F:DNA-binding transcription factor activity, RNA polymerase II-specific"/>
    <property type="evidence" value="ECO:0007669"/>
    <property type="project" value="TreeGrafter"/>
</dbReference>
<feature type="domain" description="ZAD" evidence="14">
    <location>
        <begin position="6"/>
        <end position="79"/>
    </location>
</feature>
<dbReference type="InterPro" id="IPR012934">
    <property type="entry name" value="Znf_AD"/>
</dbReference>
<feature type="binding site" evidence="11">
    <location>
        <position position="52"/>
    </location>
    <ligand>
        <name>Zn(2+)</name>
        <dbReference type="ChEBI" id="CHEBI:29105"/>
    </ligand>
</feature>
<dbReference type="PROSITE" id="PS50157">
    <property type="entry name" value="ZINC_FINGER_C2H2_2"/>
    <property type="match status" value="2"/>
</dbReference>
<dbReference type="Gene3D" id="3.40.1800.20">
    <property type="match status" value="1"/>
</dbReference>
<feature type="region of interest" description="Disordered" evidence="12">
    <location>
        <begin position="195"/>
        <end position="392"/>
    </location>
</feature>
<evidence type="ECO:0000256" key="1">
    <source>
        <dbReference type="ARBA" id="ARBA00004123"/>
    </source>
</evidence>
<evidence type="ECO:0000256" key="5">
    <source>
        <dbReference type="ARBA" id="ARBA00022833"/>
    </source>
</evidence>
<comment type="subcellular location">
    <subcellularLocation>
        <location evidence="1">Nucleus</location>
    </subcellularLocation>
</comment>
<dbReference type="PROSITE" id="PS00028">
    <property type="entry name" value="ZINC_FINGER_C2H2_1"/>
    <property type="match status" value="3"/>
</dbReference>
<keyword evidence="4 10" id="KW-0863">Zinc-finger</keyword>
<evidence type="ECO:0000256" key="3">
    <source>
        <dbReference type="ARBA" id="ARBA00022737"/>
    </source>
</evidence>
<evidence type="ECO:0000256" key="11">
    <source>
        <dbReference type="PROSITE-ProRule" id="PRU01263"/>
    </source>
</evidence>
<dbReference type="Gene3D" id="3.30.160.60">
    <property type="entry name" value="Classic Zinc Finger"/>
    <property type="match status" value="2"/>
</dbReference>
<keyword evidence="2 11" id="KW-0479">Metal-binding</keyword>
<feature type="domain" description="C2H2-type" evidence="13">
    <location>
        <begin position="474"/>
        <end position="502"/>
    </location>
</feature>
<feature type="binding site" evidence="11">
    <location>
        <position position="55"/>
    </location>
    <ligand>
        <name>Zn(2+)</name>
        <dbReference type="ChEBI" id="CHEBI:29105"/>
    </ligand>
</feature>
<evidence type="ECO:0000256" key="2">
    <source>
        <dbReference type="ARBA" id="ARBA00022723"/>
    </source>
</evidence>
<dbReference type="InterPro" id="IPR013087">
    <property type="entry name" value="Znf_C2H2_type"/>
</dbReference>
<keyword evidence="9" id="KW-0539">Nucleus</keyword>
<evidence type="ECO:0000256" key="8">
    <source>
        <dbReference type="ARBA" id="ARBA00023163"/>
    </source>
</evidence>
<evidence type="ECO:0000256" key="9">
    <source>
        <dbReference type="ARBA" id="ARBA00023242"/>
    </source>
</evidence>
<feature type="binding site" evidence="11">
    <location>
        <position position="8"/>
    </location>
    <ligand>
        <name>Zn(2+)</name>
        <dbReference type="ChEBI" id="CHEBI:29105"/>
    </ligand>
</feature>